<reference evidence="10 11" key="1">
    <citation type="submission" date="2014-04" db="EMBL/GenBank/DDBJ databases">
        <authorList>
            <consortium name="DOE Joint Genome Institute"/>
            <person name="Kuo A."/>
            <person name="Girlanda M."/>
            <person name="Perotto S."/>
            <person name="Kohler A."/>
            <person name="Nagy L.G."/>
            <person name="Floudas D."/>
            <person name="Copeland A."/>
            <person name="Barry K.W."/>
            <person name="Cichocki N."/>
            <person name="Veneault-Fourrey C."/>
            <person name="LaButti K."/>
            <person name="Lindquist E.A."/>
            <person name="Lipzen A."/>
            <person name="Lundell T."/>
            <person name="Morin E."/>
            <person name="Murat C."/>
            <person name="Sun H."/>
            <person name="Tunlid A."/>
            <person name="Henrissat B."/>
            <person name="Grigoriev I.V."/>
            <person name="Hibbett D.S."/>
            <person name="Martin F."/>
            <person name="Nordberg H.P."/>
            <person name="Cantor M.N."/>
            <person name="Hua S.X."/>
        </authorList>
    </citation>
    <scope>NUCLEOTIDE SEQUENCE [LARGE SCALE GENOMIC DNA]</scope>
    <source>
        <strain evidence="10 11">MUT 4182</strain>
    </source>
</reference>
<keyword evidence="11" id="KW-1185">Reference proteome</keyword>
<evidence type="ECO:0000313" key="10">
    <source>
        <dbReference type="EMBL" id="KIO30005.1"/>
    </source>
</evidence>
<evidence type="ECO:0000313" key="11">
    <source>
        <dbReference type="Proteomes" id="UP000054248"/>
    </source>
</evidence>
<dbReference type="Pfam" id="PF00067">
    <property type="entry name" value="p450"/>
    <property type="match status" value="1"/>
</dbReference>
<protein>
    <recommendedName>
        <fullName evidence="12">Cytochrome P450</fullName>
    </recommendedName>
</protein>
<evidence type="ECO:0000256" key="6">
    <source>
        <dbReference type="ARBA" id="ARBA00023002"/>
    </source>
</evidence>
<comment type="pathway">
    <text evidence="2">Secondary metabolite biosynthesis.</text>
</comment>
<name>A0A0C3QF80_9AGAM</name>
<evidence type="ECO:0008006" key="12">
    <source>
        <dbReference type="Google" id="ProtNLM"/>
    </source>
</evidence>
<dbReference type="OrthoDB" id="1470350at2759"/>
<keyword evidence="4 9" id="KW-0349">Heme</keyword>
<evidence type="ECO:0000256" key="9">
    <source>
        <dbReference type="PIRSR" id="PIRSR602401-1"/>
    </source>
</evidence>
<evidence type="ECO:0000256" key="5">
    <source>
        <dbReference type="ARBA" id="ARBA00022723"/>
    </source>
</evidence>
<dbReference type="PRINTS" id="PR00385">
    <property type="entry name" value="P450"/>
</dbReference>
<accession>A0A0C3QF80</accession>
<dbReference type="InterPro" id="IPR001128">
    <property type="entry name" value="Cyt_P450"/>
</dbReference>
<dbReference type="AlphaFoldDB" id="A0A0C3QF80"/>
<dbReference type="Gene3D" id="1.10.630.10">
    <property type="entry name" value="Cytochrome P450"/>
    <property type="match status" value="1"/>
</dbReference>
<sequence>MATSSETKLLIATAVVAYVVGKRWWAKRGSDVGRLKKPAGAHWLWGHEYEAWDTLDGQFYIKNIDELGQAFGMKGGLFHSDILALTDPAAISHMFTKHPYEYTKSQIIRPLIDRLLGKSLVWAEGDQHKRQRQVLAPVFTNENVKAMDNEIHRAADKLVEVLREHVLSQQAEKGDGGGARVNILDWSGRATLDVIGAVGFGHDFQCGTSEEAKAITRSWRELILMGMEFPGFVAPLVIRAFPIITDLPVEAIQAQGEIKTIVKRIAKQLVEERRAMQNDEGMKSGKDLMSTLLKWNQNAEGEDLDQLLDHICTFVMVGHETISNALNFALYELARNPEMQDKLRKEMTEFVGSGPGGEPTYEEYQSQLPYLDAVCKEGLRMYPPASHTERIALADDVLPLRFPVTTPSGEQLSSIRVKRGQLINVPTIAINRSHTVWGPDAEVFRPERWLDAGGLPAPTSLTQGWSGIFSFLEGPRICIGFRLALFEYKVIMTTLLKNFEFKDTGAVLKTQFSSNLQPFVEGRKQDGIQIPLIVKDLHQ</sequence>
<dbReference type="CDD" id="cd11069">
    <property type="entry name" value="CYP_FUM15-like"/>
    <property type="match status" value="1"/>
</dbReference>
<dbReference type="GO" id="GO:0016705">
    <property type="term" value="F:oxidoreductase activity, acting on paired donors, with incorporation or reduction of molecular oxygen"/>
    <property type="evidence" value="ECO:0007669"/>
    <property type="project" value="InterPro"/>
</dbReference>
<evidence type="ECO:0000256" key="3">
    <source>
        <dbReference type="ARBA" id="ARBA00010617"/>
    </source>
</evidence>
<dbReference type="InterPro" id="IPR002401">
    <property type="entry name" value="Cyt_P450_E_grp-I"/>
</dbReference>
<keyword evidence="7 9" id="KW-0408">Iron</keyword>
<dbReference type="HOGENOM" id="CLU_001570_5_11_1"/>
<evidence type="ECO:0000256" key="7">
    <source>
        <dbReference type="ARBA" id="ARBA00023004"/>
    </source>
</evidence>
<dbReference type="GO" id="GO:0005506">
    <property type="term" value="F:iron ion binding"/>
    <property type="evidence" value="ECO:0007669"/>
    <property type="project" value="InterPro"/>
</dbReference>
<dbReference type="InterPro" id="IPR036396">
    <property type="entry name" value="Cyt_P450_sf"/>
</dbReference>
<evidence type="ECO:0000256" key="2">
    <source>
        <dbReference type="ARBA" id="ARBA00005179"/>
    </source>
</evidence>
<evidence type="ECO:0000256" key="1">
    <source>
        <dbReference type="ARBA" id="ARBA00001971"/>
    </source>
</evidence>
<organism evidence="10 11">
    <name type="scientific">Tulasnella calospora MUT 4182</name>
    <dbReference type="NCBI Taxonomy" id="1051891"/>
    <lineage>
        <taxon>Eukaryota</taxon>
        <taxon>Fungi</taxon>
        <taxon>Dikarya</taxon>
        <taxon>Basidiomycota</taxon>
        <taxon>Agaricomycotina</taxon>
        <taxon>Agaricomycetes</taxon>
        <taxon>Cantharellales</taxon>
        <taxon>Tulasnellaceae</taxon>
        <taxon>Tulasnella</taxon>
    </lineage>
</organism>
<evidence type="ECO:0000256" key="8">
    <source>
        <dbReference type="ARBA" id="ARBA00023033"/>
    </source>
</evidence>
<feature type="binding site" description="axial binding residue" evidence="9">
    <location>
        <position position="478"/>
    </location>
    <ligand>
        <name>heme</name>
        <dbReference type="ChEBI" id="CHEBI:30413"/>
    </ligand>
    <ligandPart>
        <name>Fe</name>
        <dbReference type="ChEBI" id="CHEBI:18248"/>
    </ligandPart>
</feature>
<keyword evidence="5 9" id="KW-0479">Metal-binding</keyword>
<dbReference type="GO" id="GO:0004497">
    <property type="term" value="F:monooxygenase activity"/>
    <property type="evidence" value="ECO:0007669"/>
    <property type="project" value="UniProtKB-KW"/>
</dbReference>
<keyword evidence="8" id="KW-0503">Monooxygenase</keyword>
<dbReference type="PANTHER" id="PTHR24305">
    <property type="entry name" value="CYTOCHROME P450"/>
    <property type="match status" value="1"/>
</dbReference>
<dbReference type="PRINTS" id="PR00463">
    <property type="entry name" value="EP450I"/>
</dbReference>
<comment type="cofactor">
    <cofactor evidence="1 9">
        <name>heme</name>
        <dbReference type="ChEBI" id="CHEBI:30413"/>
    </cofactor>
</comment>
<dbReference type="PANTHER" id="PTHR24305:SF166">
    <property type="entry name" value="CYTOCHROME P450 12A4, MITOCHONDRIAL-RELATED"/>
    <property type="match status" value="1"/>
</dbReference>
<evidence type="ECO:0000256" key="4">
    <source>
        <dbReference type="ARBA" id="ARBA00022617"/>
    </source>
</evidence>
<reference evidence="11" key="2">
    <citation type="submission" date="2015-01" db="EMBL/GenBank/DDBJ databases">
        <title>Evolutionary Origins and Diversification of the Mycorrhizal Mutualists.</title>
        <authorList>
            <consortium name="DOE Joint Genome Institute"/>
            <consortium name="Mycorrhizal Genomics Consortium"/>
            <person name="Kohler A."/>
            <person name="Kuo A."/>
            <person name="Nagy L.G."/>
            <person name="Floudas D."/>
            <person name="Copeland A."/>
            <person name="Barry K.W."/>
            <person name="Cichocki N."/>
            <person name="Veneault-Fourrey C."/>
            <person name="LaButti K."/>
            <person name="Lindquist E.A."/>
            <person name="Lipzen A."/>
            <person name="Lundell T."/>
            <person name="Morin E."/>
            <person name="Murat C."/>
            <person name="Riley R."/>
            <person name="Ohm R."/>
            <person name="Sun H."/>
            <person name="Tunlid A."/>
            <person name="Henrissat B."/>
            <person name="Grigoriev I.V."/>
            <person name="Hibbett D.S."/>
            <person name="Martin F."/>
        </authorList>
    </citation>
    <scope>NUCLEOTIDE SEQUENCE [LARGE SCALE GENOMIC DNA]</scope>
    <source>
        <strain evidence="11">MUT 4182</strain>
    </source>
</reference>
<dbReference type="InterPro" id="IPR050121">
    <property type="entry name" value="Cytochrome_P450_monoxygenase"/>
</dbReference>
<gene>
    <name evidence="10" type="ORF">M407DRAFT_242362</name>
</gene>
<dbReference type="EMBL" id="KN822976">
    <property type="protein sequence ID" value="KIO30005.1"/>
    <property type="molecule type" value="Genomic_DNA"/>
</dbReference>
<comment type="similarity">
    <text evidence="3">Belongs to the cytochrome P450 family.</text>
</comment>
<dbReference type="GO" id="GO:0020037">
    <property type="term" value="F:heme binding"/>
    <property type="evidence" value="ECO:0007669"/>
    <property type="project" value="InterPro"/>
</dbReference>
<dbReference type="STRING" id="1051891.A0A0C3QF80"/>
<proteinExistence type="inferred from homology"/>
<dbReference type="Proteomes" id="UP000054248">
    <property type="component" value="Unassembled WGS sequence"/>
</dbReference>
<dbReference type="SUPFAM" id="SSF48264">
    <property type="entry name" value="Cytochrome P450"/>
    <property type="match status" value="1"/>
</dbReference>
<keyword evidence="6" id="KW-0560">Oxidoreductase</keyword>